<reference evidence="2" key="2">
    <citation type="submission" date="2015-01" db="EMBL/GenBank/DDBJ databases">
        <title>Evolutionary Origins and Diversification of the Mycorrhizal Mutualists.</title>
        <authorList>
            <consortium name="DOE Joint Genome Institute"/>
            <consortium name="Mycorrhizal Genomics Consortium"/>
            <person name="Kohler A."/>
            <person name="Kuo A."/>
            <person name="Nagy L.G."/>
            <person name="Floudas D."/>
            <person name="Copeland A."/>
            <person name="Barry K.W."/>
            <person name="Cichocki N."/>
            <person name="Veneault-Fourrey C."/>
            <person name="LaButti K."/>
            <person name="Lindquist E.A."/>
            <person name="Lipzen A."/>
            <person name="Lundell T."/>
            <person name="Morin E."/>
            <person name="Murat C."/>
            <person name="Riley R."/>
            <person name="Ohm R."/>
            <person name="Sun H."/>
            <person name="Tunlid A."/>
            <person name="Henrissat B."/>
            <person name="Grigoriev I.V."/>
            <person name="Hibbett D.S."/>
            <person name="Martin F."/>
        </authorList>
    </citation>
    <scope>NUCLEOTIDE SEQUENCE [LARGE SCALE GENOMIC DNA]</scope>
    <source>
        <strain evidence="2">F 1598</strain>
    </source>
</reference>
<dbReference type="Proteomes" id="UP000054166">
    <property type="component" value="Unassembled WGS sequence"/>
</dbReference>
<dbReference type="EMBL" id="KN833009">
    <property type="protein sequence ID" value="KIM79457.1"/>
    <property type="molecule type" value="Genomic_DNA"/>
</dbReference>
<gene>
    <name evidence="1" type="ORF">PILCRDRAFT_10292</name>
</gene>
<keyword evidence="2" id="KW-1185">Reference proteome</keyword>
<name>A0A0C3BQ56_PILCF</name>
<evidence type="ECO:0000313" key="2">
    <source>
        <dbReference type="Proteomes" id="UP000054166"/>
    </source>
</evidence>
<dbReference type="HOGENOM" id="CLU_2050500_0_0_1"/>
<dbReference type="AlphaFoldDB" id="A0A0C3BQ56"/>
<proteinExistence type="predicted"/>
<organism evidence="1 2">
    <name type="scientific">Piloderma croceum (strain F 1598)</name>
    <dbReference type="NCBI Taxonomy" id="765440"/>
    <lineage>
        <taxon>Eukaryota</taxon>
        <taxon>Fungi</taxon>
        <taxon>Dikarya</taxon>
        <taxon>Basidiomycota</taxon>
        <taxon>Agaricomycotina</taxon>
        <taxon>Agaricomycetes</taxon>
        <taxon>Agaricomycetidae</taxon>
        <taxon>Atheliales</taxon>
        <taxon>Atheliaceae</taxon>
        <taxon>Piloderma</taxon>
    </lineage>
</organism>
<sequence>MAKGINISMQDVKDKHGMVVDGFCVKAILGASHQLFFQLRVLDKHPKTWGTAGTETLHAYCQEMEHQFPKLALCADNWKSQYIATQNYPSWYNSHSKEKIKVEVYDDNNDIEIDLPTKKH</sequence>
<protein>
    <submittedName>
        <fullName evidence="1">Uncharacterized protein</fullName>
    </submittedName>
</protein>
<accession>A0A0C3BQ56</accession>
<reference evidence="1 2" key="1">
    <citation type="submission" date="2014-04" db="EMBL/GenBank/DDBJ databases">
        <authorList>
            <consortium name="DOE Joint Genome Institute"/>
            <person name="Kuo A."/>
            <person name="Tarkka M."/>
            <person name="Buscot F."/>
            <person name="Kohler A."/>
            <person name="Nagy L.G."/>
            <person name="Floudas D."/>
            <person name="Copeland A."/>
            <person name="Barry K.W."/>
            <person name="Cichocki N."/>
            <person name="Veneault-Fourrey C."/>
            <person name="LaButti K."/>
            <person name="Lindquist E.A."/>
            <person name="Lipzen A."/>
            <person name="Lundell T."/>
            <person name="Morin E."/>
            <person name="Murat C."/>
            <person name="Sun H."/>
            <person name="Tunlid A."/>
            <person name="Henrissat B."/>
            <person name="Grigoriev I.V."/>
            <person name="Hibbett D.S."/>
            <person name="Martin F."/>
            <person name="Nordberg H.P."/>
            <person name="Cantor M.N."/>
            <person name="Hua S.X."/>
        </authorList>
    </citation>
    <scope>NUCLEOTIDE SEQUENCE [LARGE SCALE GENOMIC DNA]</scope>
    <source>
        <strain evidence="1 2">F 1598</strain>
    </source>
</reference>
<evidence type="ECO:0000313" key="1">
    <source>
        <dbReference type="EMBL" id="KIM79457.1"/>
    </source>
</evidence>
<dbReference type="InParanoid" id="A0A0C3BQ56"/>
<dbReference type="OrthoDB" id="3235325at2759"/>